<dbReference type="SMART" id="SM00086">
    <property type="entry name" value="PAC"/>
    <property type="match status" value="1"/>
</dbReference>
<dbReference type="Gene3D" id="3.30.70.270">
    <property type="match status" value="1"/>
</dbReference>
<feature type="transmembrane region" description="Helical" evidence="1">
    <location>
        <begin position="157"/>
        <end position="178"/>
    </location>
</feature>
<feature type="domain" description="PAC" evidence="3">
    <location>
        <begin position="272"/>
        <end position="326"/>
    </location>
</feature>
<dbReference type="PROSITE" id="PS50887">
    <property type="entry name" value="GGDEF"/>
    <property type="match status" value="1"/>
</dbReference>
<protein>
    <submittedName>
        <fullName evidence="5">Diguanylate cyclase</fullName>
    </submittedName>
</protein>
<evidence type="ECO:0000313" key="6">
    <source>
        <dbReference type="Proteomes" id="UP000614469"/>
    </source>
</evidence>
<dbReference type="InterPro" id="IPR052163">
    <property type="entry name" value="DGC-Regulatory_Protein"/>
</dbReference>
<dbReference type="PANTHER" id="PTHR46663">
    <property type="entry name" value="DIGUANYLATE CYCLASE DGCT-RELATED"/>
    <property type="match status" value="1"/>
</dbReference>
<dbReference type="PANTHER" id="PTHR46663:SF4">
    <property type="entry name" value="DIGUANYLATE CYCLASE DGCT-RELATED"/>
    <property type="match status" value="1"/>
</dbReference>
<dbReference type="FunFam" id="3.30.70.270:FF:000001">
    <property type="entry name" value="Diguanylate cyclase domain protein"/>
    <property type="match status" value="1"/>
</dbReference>
<dbReference type="SMART" id="SM00267">
    <property type="entry name" value="GGDEF"/>
    <property type="match status" value="1"/>
</dbReference>
<sequence>MTISSVFAPPKFEGDEEKTRLAITLNAALWTGILLTVFVIIGNFIGGKIPIYANLLNLVFLFACFAIRYLMQQGFIKLASMITLVLGIFLITAGIMGLGTIRTPTTMAYMLVIIIAGLQFGRQGVLYTTFSISLVLLGLILAEQNNLLIQADYTVGITQWISYTIQFGLIGNLILVALRMIQRYLHRAEDEIERRKRVEETLRTFSYAIKHNPASIIITDPDGNIQEVNPKFEELTGYRFDEVRGKNLRILKSGTHSKMFYEDLWSTITSGKEWHGTFHNKKKNGDLYWEKASISPVFDDSGAVTQYIAVKEDITEQKIADEAQKIAHQKLEAQFKEINELHSSLRRQALRDPLTELYNRRYMDEALSREIARAKREDYPITIVLIDLDFLKNFNDAGGHATGDRALRSLAGLLTKSSRLEDIVCRFGGDEFIVILPNTTGENALIRTSQWHEELKEFTLLHRKNQILRITFSAGIATFPAHGQTVEGVLKSADSALYRAKKNGRNRTELFSLKEE</sequence>
<evidence type="ECO:0000259" key="4">
    <source>
        <dbReference type="PROSITE" id="PS50887"/>
    </source>
</evidence>
<reference evidence="5 6" key="1">
    <citation type="submission" date="2020-08" db="EMBL/GenBank/DDBJ databases">
        <title>Bridging the membrane lipid divide: bacteria of the FCB group superphylum have the potential to synthesize archaeal ether lipids.</title>
        <authorList>
            <person name="Villanueva L."/>
            <person name="Von Meijenfeldt F.A.B."/>
            <person name="Westbye A.B."/>
            <person name="Yadav S."/>
            <person name="Hopmans E.C."/>
            <person name="Dutilh B.E."/>
            <person name="Sinninghe Damste J.S."/>
        </authorList>
    </citation>
    <scope>NUCLEOTIDE SEQUENCE [LARGE SCALE GENOMIC DNA]</scope>
    <source>
        <strain evidence="5">NIOZ-UU36</strain>
    </source>
</reference>
<name>A0A8J6TE67_9CHLR</name>
<feature type="transmembrane region" description="Helical" evidence="1">
    <location>
        <begin position="125"/>
        <end position="142"/>
    </location>
</feature>
<dbReference type="CDD" id="cd01949">
    <property type="entry name" value="GGDEF"/>
    <property type="match status" value="1"/>
</dbReference>
<dbReference type="InterPro" id="IPR043128">
    <property type="entry name" value="Rev_trsase/Diguanyl_cyclase"/>
</dbReference>
<dbReference type="InterPro" id="IPR000160">
    <property type="entry name" value="GGDEF_dom"/>
</dbReference>
<accession>A0A8J6TE67</accession>
<dbReference type="SUPFAM" id="SSF55785">
    <property type="entry name" value="PYP-like sensor domain (PAS domain)"/>
    <property type="match status" value="1"/>
</dbReference>
<evidence type="ECO:0000313" key="5">
    <source>
        <dbReference type="EMBL" id="MBC8334228.1"/>
    </source>
</evidence>
<comment type="caution">
    <text evidence="5">The sequence shown here is derived from an EMBL/GenBank/DDBJ whole genome shotgun (WGS) entry which is preliminary data.</text>
</comment>
<dbReference type="SUPFAM" id="SSF55073">
    <property type="entry name" value="Nucleotide cyclase"/>
    <property type="match status" value="1"/>
</dbReference>
<dbReference type="CDD" id="cd00130">
    <property type="entry name" value="PAS"/>
    <property type="match status" value="1"/>
</dbReference>
<evidence type="ECO:0000259" key="3">
    <source>
        <dbReference type="PROSITE" id="PS50113"/>
    </source>
</evidence>
<feature type="transmembrane region" description="Helical" evidence="1">
    <location>
        <begin position="51"/>
        <end position="71"/>
    </location>
</feature>
<dbReference type="SMART" id="SM00091">
    <property type="entry name" value="PAS"/>
    <property type="match status" value="1"/>
</dbReference>
<dbReference type="Gene3D" id="3.30.450.20">
    <property type="entry name" value="PAS domain"/>
    <property type="match status" value="1"/>
</dbReference>
<dbReference type="InterPro" id="IPR001610">
    <property type="entry name" value="PAC"/>
</dbReference>
<dbReference type="InterPro" id="IPR000014">
    <property type="entry name" value="PAS"/>
</dbReference>
<proteinExistence type="predicted"/>
<keyword evidence="1" id="KW-0472">Membrane</keyword>
<dbReference type="Pfam" id="PF00990">
    <property type="entry name" value="GGDEF"/>
    <property type="match status" value="1"/>
</dbReference>
<feature type="domain" description="PAS" evidence="2">
    <location>
        <begin position="201"/>
        <end position="248"/>
    </location>
</feature>
<dbReference type="NCBIfam" id="TIGR00229">
    <property type="entry name" value="sensory_box"/>
    <property type="match status" value="1"/>
</dbReference>
<dbReference type="InterPro" id="IPR035965">
    <property type="entry name" value="PAS-like_dom_sf"/>
</dbReference>
<dbReference type="NCBIfam" id="TIGR00254">
    <property type="entry name" value="GGDEF"/>
    <property type="match status" value="1"/>
</dbReference>
<dbReference type="AlphaFoldDB" id="A0A8J6TE67"/>
<dbReference type="PROSITE" id="PS50113">
    <property type="entry name" value="PAC"/>
    <property type="match status" value="1"/>
</dbReference>
<keyword evidence="1" id="KW-1133">Transmembrane helix</keyword>
<dbReference type="Pfam" id="PF13426">
    <property type="entry name" value="PAS_9"/>
    <property type="match status" value="1"/>
</dbReference>
<dbReference type="InterPro" id="IPR029787">
    <property type="entry name" value="Nucleotide_cyclase"/>
</dbReference>
<dbReference type="InterPro" id="IPR000700">
    <property type="entry name" value="PAS-assoc_C"/>
</dbReference>
<gene>
    <name evidence="5" type="ORF">H8E29_03095</name>
</gene>
<feature type="domain" description="GGDEF" evidence="4">
    <location>
        <begin position="379"/>
        <end position="513"/>
    </location>
</feature>
<evidence type="ECO:0000256" key="1">
    <source>
        <dbReference type="SAM" id="Phobius"/>
    </source>
</evidence>
<organism evidence="5 6">
    <name type="scientific">Candidatus Desulfolinea nitratireducens</name>
    <dbReference type="NCBI Taxonomy" id="2841698"/>
    <lineage>
        <taxon>Bacteria</taxon>
        <taxon>Bacillati</taxon>
        <taxon>Chloroflexota</taxon>
        <taxon>Anaerolineae</taxon>
        <taxon>Anaerolineales</taxon>
        <taxon>Anaerolineales incertae sedis</taxon>
        <taxon>Candidatus Desulfolinea</taxon>
    </lineage>
</organism>
<evidence type="ECO:0000259" key="2">
    <source>
        <dbReference type="PROSITE" id="PS50112"/>
    </source>
</evidence>
<feature type="transmembrane region" description="Helical" evidence="1">
    <location>
        <begin position="21"/>
        <end position="45"/>
    </location>
</feature>
<dbReference type="Proteomes" id="UP000614469">
    <property type="component" value="Unassembled WGS sequence"/>
</dbReference>
<keyword evidence="1" id="KW-0812">Transmembrane</keyword>
<dbReference type="PROSITE" id="PS50112">
    <property type="entry name" value="PAS"/>
    <property type="match status" value="1"/>
</dbReference>
<dbReference type="EMBL" id="JACNJN010000055">
    <property type="protein sequence ID" value="MBC8334228.1"/>
    <property type="molecule type" value="Genomic_DNA"/>
</dbReference>
<feature type="transmembrane region" description="Helical" evidence="1">
    <location>
        <begin position="78"/>
        <end position="95"/>
    </location>
</feature>